<feature type="domain" description="Pectinesterase inhibitor" evidence="9">
    <location>
        <begin position="63"/>
        <end position="213"/>
    </location>
</feature>
<keyword evidence="8" id="KW-0472">Membrane</keyword>
<dbReference type="InterPro" id="IPR011050">
    <property type="entry name" value="Pectin_lyase_fold/virulence"/>
</dbReference>
<dbReference type="EC" id="3.1.1.11" evidence="7"/>
<feature type="transmembrane region" description="Helical" evidence="8">
    <location>
        <begin position="21"/>
        <end position="42"/>
    </location>
</feature>
<keyword evidence="5 7" id="KW-0063">Aspartyl esterase</keyword>
<reference evidence="11" key="1">
    <citation type="journal article" date="2016" name="Nature">
        <title>The genome of the seagrass Zostera marina reveals angiosperm adaptation to the sea.</title>
        <authorList>
            <person name="Olsen J.L."/>
            <person name="Rouze P."/>
            <person name="Verhelst B."/>
            <person name="Lin Y.-C."/>
            <person name="Bayer T."/>
            <person name="Collen J."/>
            <person name="Dattolo E."/>
            <person name="De Paoli E."/>
            <person name="Dittami S."/>
            <person name="Maumus F."/>
            <person name="Michel G."/>
            <person name="Kersting A."/>
            <person name="Lauritano C."/>
            <person name="Lohaus R."/>
            <person name="Toepel M."/>
            <person name="Tonon T."/>
            <person name="Vanneste K."/>
            <person name="Amirebrahimi M."/>
            <person name="Brakel J."/>
            <person name="Bostroem C."/>
            <person name="Chovatia M."/>
            <person name="Grimwood J."/>
            <person name="Jenkins J.W."/>
            <person name="Jueterbock A."/>
            <person name="Mraz A."/>
            <person name="Stam W.T."/>
            <person name="Tice H."/>
            <person name="Bornberg-Bauer E."/>
            <person name="Green P.J."/>
            <person name="Pearson G.A."/>
            <person name="Procaccini G."/>
            <person name="Duarte C.M."/>
            <person name="Schmutz J."/>
            <person name="Reusch T.B.H."/>
            <person name="Van de Peer Y."/>
        </authorList>
    </citation>
    <scope>NUCLEOTIDE SEQUENCE [LARGE SCALE GENOMIC DNA]</scope>
    <source>
        <strain evidence="11">cv. Finnish</strain>
    </source>
</reference>
<dbReference type="OMA" id="EIDRHIC"/>
<evidence type="ECO:0000256" key="6">
    <source>
        <dbReference type="PROSITE-ProRule" id="PRU10040"/>
    </source>
</evidence>
<dbReference type="InterPro" id="IPR012334">
    <property type="entry name" value="Pectin_lyas_fold"/>
</dbReference>
<keyword evidence="7" id="KW-0961">Cell wall biogenesis/degradation</keyword>
<dbReference type="OrthoDB" id="2019149at2759"/>
<dbReference type="PROSITE" id="PS00800">
    <property type="entry name" value="PECTINESTERASE_1"/>
    <property type="match status" value="1"/>
</dbReference>
<dbReference type="SUPFAM" id="SSF51126">
    <property type="entry name" value="Pectin lyase-like"/>
    <property type="match status" value="1"/>
</dbReference>
<dbReference type="InterPro" id="IPR018040">
    <property type="entry name" value="Pectinesterase_Tyr_AS"/>
</dbReference>
<evidence type="ECO:0000256" key="7">
    <source>
        <dbReference type="RuleBase" id="RU000589"/>
    </source>
</evidence>
<dbReference type="Gene3D" id="2.160.20.10">
    <property type="entry name" value="Single-stranded right-handed beta-helix, Pectin lyase-like"/>
    <property type="match status" value="1"/>
</dbReference>
<dbReference type="GO" id="GO:0046910">
    <property type="term" value="F:pectinesterase inhibitor activity"/>
    <property type="evidence" value="ECO:0000318"/>
    <property type="project" value="GO_Central"/>
</dbReference>
<comment type="subcellular location">
    <subcellularLocation>
        <location evidence="7">Secreted</location>
        <location evidence="7">Cell wall</location>
    </subcellularLocation>
</comment>
<keyword evidence="11" id="KW-1185">Reference proteome</keyword>
<sequence length="571" mass="62645">MMSSYDGSAAYDASRRSKKRIVIIAVSSVALLALVITVFVLASRGHRNYEIDGVDLANMRSDENKMAIMAVCNGTVYPDSCYSSLSQLSNDTELHPVKVYQASLWYAMNQVLIASKKLNELKEANQNDSRFVGALDVCGQLLLLTHNKLKESTTSTDLSSAQVVGDFKTWLSASITYQDMCLEGFTNATIDQKRQVTGILSNSTELSSNSLAILTQIYKMFGYMKLKRKLLSSDADPGGSLPSWVSGNIRKLLQTPSDLKKNANYFVAKDGSGTYTTISDAVEAAPSTTSSSRIIIYVKEGVYKENVQVLKPNIMIIGDGPLSTIITGNLNVKDGTPTTKTATFAVHGSGFIAIDICFQNSAGAVKQQAVAMLSNSDKSVFYRCRFDGFQDTLFTLAQRQFYRECDILGTVDFIFGDASVVFQQCNIIPRVPIFGQPDVITAQGKSDPNEKTGMSFFQCNVTAFEDLSSVKVYLGRPWRKYSTTVFMKTSLPQFIEPEGWMPWNVQQTPPSTIFYGEFMNTGNGSSIENRVGWNGVRNSLSIEEANLFTVGSLLGGNNWIPNTGVPFNSAL</sequence>
<evidence type="ECO:0000313" key="11">
    <source>
        <dbReference type="Proteomes" id="UP000036987"/>
    </source>
</evidence>
<accession>A0A0K9P9S8</accession>
<evidence type="ECO:0000256" key="2">
    <source>
        <dbReference type="ARBA" id="ARBA00006027"/>
    </source>
</evidence>
<comment type="caution">
    <text evidence="10">The sequence shown here is derived from an EMBL/GenBank/DDBJ whole genome shotgun (WGS) entry which is preliminary data.</text>
</comment>
<comment type="similarity">
    <text evidence="2">In the N-terminal section; belongs to the PMEI family.</text>
</comment>
<protein>
    <recommendedName>
        <fullName evidence="7">Pectinesterase</fullName>
        <ecNumber evidence="7">3.1.1.11</ecNumber>
    </recommendedName>
</protein>
<evidence type="ECO:0000256" key="8">
    <source>
        <dbReference type="SAM" id="Phobius"/>
    </source>
</evidence>
<dbReference type="NCBIfam" id="TIGR01614">
    <property type="entry name" value="PME_inhib"/>
    <property type="match status" value="1"/>
</dbReference>
<dbReference type="AlphaFoldDB" id="A0A0K9P9S8"/>
<evidence type="ECO:0000259" key="9">
    <source>
        <dbReference type="SMART" id="SM00856"/>
    </source>
</evidence>
<comment type="function">
    <text evidence="7">Acts in the modification of cell walls via demethylesterification of cell wall pectin.</text>
</comment>
<dbReference type="EMBL" id="LFYR01001014">
    <property type="protein sequence ID" value="KMZ65716.1"/>
    <property type="molecule type" value="Genomic_DNA"/>
</dbReference>
<dbReference type="CDD" id="cd15798">
    <property type="entry name" value="PMEI-like_3"/>
    <property type="match status" value="1"/>
</dbReference>
<dbReference type="SMART" id="SM00856">
    <property type="entry name" value="PMEI"/>
    <property type="match status" value="1"/>
</dbReference>
<evidence type="ECO:0000256" key="5">
    <source>
        <dbReference type="ARBA" id="ARBA00023085"/>
    </source>
</evidence>
<gene>
    <name evidence="10" type="ORF">ZOSMA_310G00210</name>
</gene>
<dbReference type="GO" id="GO:0042545">
    <property type="term" value="P:cell wall modification"/>
    <property type="evidence" value="ECO:0007669"/>
    <property type="project" value="UniProtKB-UniRule"/>
</dbReference>
<proteinExistence type="inferred from homology"/>
<keyword evidence="4 7" id="KW-0378">Hydrolase</keyword>
<dbReference type="InterPro" id="IPR000070">
    <property type="entry name" value="Pectinesterase_cat"/>
</dbReference>
<keyword evidence="7" id="KW-0134">Cell wall</keyword>
<evidence type="ECO:0000256" key="3">
    <source>
        <dbReference type="ARBA" id="ARBA00007786"/>
    </source>
</evidence>
<keyword evidence="7" id="KW-0964">Secreted</keyword>
<dbReference type="InterPro" id="IPR006501">
    <property type="entry name" value="Pectinesterase_inhib_dom"/>
</dbReference>
<comment type="pathway">
    <text evidence="1 7">Glycan metabolism; pectin degradation; 2-dehydro-3-deoxy-D-gluconate from pectin: step 1/5.</text>
</comment>
<evidence type="ECO:0000256" key="1">
    <source>
        <dbReference type="ARBA" id="ARBA00005184"/>
    </source>
</evidence>
<dbReference type="UniPathway" id="UPA00545">
    <property type="reaction ID" value="UER00823"/>
</dbReference>
<dbReference type="InterPro" id="IPR035513">
    <property type="entry name" value="Invertase/methylesterase_inhib"/>
</dbReference>
<dbReference type="SUPFAM" id="SSF101148">
    <property type="entry name" value="Plant invertase/pectin methylesterase inhibitor"/>
    <property type="match status" value="1"/>
</dbReference>
<dbReference type="STRING" id="29655.A0A0K9P9S8"/>
<organism evidence="10 11">
    <name type="scientific">Zostera marina</name>
    <name type="common">Eelgrass</name>
    <dbReference type="NCBI Taxonomy" id="29655"/>
    <lineage>
        <taxon>Eukaryota</taxon>
        <taxon>Viridiplantae</taxon>
        <taxon>Streptophyta</taxon>
        <taxon>Embryophyta</taxon>
        <taxon>Tracheophyta</taxon>
        <taxon>Spermatophyta</taxon>
        <taxon>Magnoliopsida</taxon>
        <taxon>Liliopsida</taxon>
        <taxon>Zosteraceae</taxon>
        <taxon>Zostera</taxon>
    </lineage>
</organism>
<dbReference type="GO" id="GO:0045490">
    <property type="term" value="P:pectin catabolic process"/>
    <property type="evidence" value="ECO:0007669"/>
    <property type="project" value="UniProtKB-UniRule"/>
</dbReference>
<keyword evidence="8" id="KW-1133">Transmembrane helix</keyword>
<dbReference type="InterPro" id="IPR033131">
    <property type="entry name" value="Pectinesterase_Asp_AS"/>
</dbReference>
<dbReference type="GO" id="GO:0030599">
    <property type="term" value="F:pectinesterase activity"/>
    <property type="evidence" value="ECO:0000318"/>
    <property type="project" value="GO_Central"/>
</dbReference>
<dbReference type="Pfam" id="PF04043">
    <property type="entry name" value="PMEI"/>
    <property type="match status" value="1"/>
</dbReference>
<name>A0A0K9P9S8_ZOSMR</name>
<dbReference type="Proteomes" id="UP000036987">
    <property type="component" value="Unassembled WGS sequence"/>
</dbReference>
<keyword evidence="8" id="KW-0812">Transmembrane</keyword>
<dbReference type="PANTHER" id="PTHR31707">
    <property type="entry name" value="PECTINESTERASE"/>
    <property type="match status" value="1"/>
</dbReference>
<evidence type="ECO:0000256" key="4">
    <source>
        <dbReference type="ARBA" id="ARBA00022801"/>
    </source>
</evidence>
<comment type="similarity">
    <text evidence="3">In the C-terminal section; belongs to the pectinesterase family.</text>
</comment>
<dbReference type="PROSITE" id="PS00503">
    <property type="entry name" value="PECTINESTERASE_2"/>
    <property type="match status" value="1"/>
</dbReference>
<dbReference type="Gene3D" id="1.20.140.40">
    <property type="entry name" value="Invertase/pectin methylesterase inhibitor family protein"/>
    <property type="match status" value="1"/>
</dbReference>
<comment type="catalytic activity">
    <reaction evidence="7">
        <text>[(1-&gt;4)-alpha-D-galacturonosyl methyl ester](n) + n H2O = [(1-&gt;4)-alpha-D-galacturonosyl](n) + n methanol + n H(+)</text>
        <dbReference type="Rhea" id="RHEA:22380"/>
        <dbReference type="Rhea" id="RHEA-COMP:14570"/>
        <dbReference type="Rhea" id="RHEA-COMP:14573"/>
        <dbReference type="ChEBI" id="CHEBI:15377"/>
        <dbReference type="ChEBI" id="CHEBI:15378"/>
        <dbReference type="ChEBI" id="CHEBI:17790"/>
        <dbReference type="ChEBI" id="CHEBI:140522"/>
        <dbReference type="ChEBI" id="CHEBI:140523"/>
        <dbReference type="EC" id="3.1.1.11"/>
    </reaction>
</comment>
<feature type="active site" evidence="6">
    <location>
        <position position="412"/>
    </location>
</feature>
<dbReference type="Pfam" id="PF01095">
    <property type="entry name" value="Pectinesterase"/>
    <property type="match status" value="1"/>
</dbReference>
<dbReference type="FunFam" id="2.160.20.10:FF:000001">
    <property type="entry name" value="Pectinesterase"/>
    <property type="match status" value="1"/>
</dbReference>
<evidence type="ECO:0000313" key="10">
    <source>
        <dbReference type="EMBL" id="KMZ65716.1"/>
    </source>
</evidence>